<dbReference type="PANTHER" id="PTHR47649">
    <property type="entry name" value="RIBONUCLEASE D"/>
    <property type="match status" value="1"/>
</dbReference>
<comment type="similarity">
    <text evidence="6">Belongs to the RNase D family.</text>
</comment>
<dbReference type="Pfam" id="PF21293">
    <property type="entry name" value="RNAseD_HRDC_C"/>
    <property type="match status" value="1"/>
</dbReference>
<dbReference type="InterPro" id="IPR051086">
    <property type="entry name" value="RNase_D-like"/>
</dbReference>
<dbReference type="GO" id="GO:0003676">
    <property type="term" value="F:nucleic acid binding"/>
    <property type="evidence" value="ECO:0007669"/>
    <property type="project" value="InterPro"/>
</dbReference>
<dbReference type="HOGENOM" id="CLU_042387_0_1_6"/>
<keyword evidence="9" id="KW-1185">Reference proteome</keyword>
<organism evidence="8 9">
    <name type="scientific">Pseudoalteromonas tunicata D2</name>
    <dbReference type="NCBI Taxonomy" id="87626"/>
    <lineage>
        <taxon>Bacteria</taxon>
        <taxon>Pseudomonadati</taxon>
        <taxon>Pseudomonadota</taxon>
        <taxon>Gammaproteobacteria</taxon>
        <taxon>Alteromonadales</taxon>
        <taxon>Pseudoalteromonadaceae</taxon>
        <taxon>Pseudoalteromonas</taxon>
    </lineage>
</organism>
<dbReference type="NCBIfam" id="TIGR01388">
    <property type="entry name" value="rnd"/>
    <property type="match status" value="1"/>
</dbReference>
<keyword evidence="2 6" id="KW-0819">tRNA processing</keyword>
<evidence type="ECO:0000256" key="3">
    <source>
        <dbReference type="ARBA" id="ARBA00022722"/>
    </source>
</evidence>
<dbReference type="SMART" id="SM00341">
    <property type="entry name" value="HRDC"/>
    <property type="match status" value="1"/>
</dbReference>
<dbReference type="Proteomes" id="UP000006201">
    <property type="component" value="Unassembled WGS sequence"/>
</dbReference>
<evidence type="ECO:0000256" key="1">
    <source>
        <dbReference type="ARBA" id="ARBA00022490"/>
    </source>
</evidence>
<dbReference type="InterPro" id="IPR002562">
    <property type="entry name" value="3'-5'_exonuclease_dom"/>
</dbReference>
<comment type="subcellular location">
    <subcellularLocation>
        <location evidence="6">Cytoplasm</location>
    </subcellularLocation>
</comment>
<dbReference type="GO" id="GO:0000166">
    <property type="term" value="F:nucleotide binding"/>
    <property type="evidence" value="ECO:0007669"/>
    <property type="project" value="InterPro"/>
</dbReference>
<dbReference type="SUPFAM" id="SSF53098">
    <property type="entry name" value="Ribonuclease H-like"/>
    <property type="match status" value="1"/>
</dbReference>
<reference evidence="8 9" key="1">
    <citation type="submission" date="2006-02" db="EMBL/GenBank/DDBJ databases">
        <authorList>
            <person name="Moran M.A."/>
            <person name="Kjelleberg S."/>
            <person name="Egan S."/>
            <person name="Saunders N."/>
            <person name="Thomas T."/>
            <person name="Ferriera S."/>
            <person name="Johnson J."/>
            <person name="Kravitz S."/>
            <person name="Halpern A."/>
            <person name="Remington K."/>
            <person name="Beeson K."/>
            <person name="Tran B."/>
            <person name="Rogers Y.-H."/>
            <person name="Friedman R."/>
            <person name="Venter J.C."/>
        </authorList>
    </citation>
    <scope>NUCLEOTIDE SEQUENCE [LARGE SCALE GENOMIC DNA]</scope>
    <source>
        <strain evidence="8 9">D2</strain>
    </source>
</reference>
<gene>
    <name evidence="6" type="primary">rnd</name>
    <name evidence="8" type="ORF">PTD2_02216</name>
</gene>
<dbReference type="Gene3D" id="3.30.420.10">
    <property type="entry name" value="Ribonuclease H-like superfamily/Ribonuclease H"/>
    <property type="match status" value="1"/>
</dbReference>
<dbReference type="eggNOG" id="COG0349">
    <property type="taxonomic scope" value="Bacteria"/>
</dbReference>
<dbReference type="GO" id="GO:0008408">
    <property type="term" value="F:3'-5' exonuclease activity"/>
    <property type="evidence" value="ECO:0007669"/>
    <property type="project" value="InterPro"/>
</dbReference>
<dbReference type="InterPro" id="IPR006292">
    <property type="entry name" value="RNase_D"/>
</dbReference>
<dbReference type="SUPFAM" id="SSF47819">
    <property type="entry name" value="HRDC-like"/>
    <property type="match status" value="2"/>
</dbReference>
<dbReference type="InterPro" id="IPR002121">
    <property type="entry name" value="HRDC_dom"/>
</dbReference>
<dbReference type="InterPro" id="IPR048579">
    <property type="entry name" value="RNAseD_HRDC_C"/>
</dbReference>
<comment type="catalytic activity">
    <reaction evidence="6">
        <text>Exonucleolytic cleavage that removes extra residues from the 3'-terminus of tRNA to produce 5'-mononucleotides.</text>
        <dbReference type="EC" id="3.1.13.5"/>
    </reaction>
</comment>
<dbReference type="SMART" id="SM00474">
    <property type="entry name" value="35EXOc"/>
    <property type="match status" value="1"/>
</dbReference>
<dbReference type="InterPro" id="IPR010997">
    <property type="entry name" value="HRDC-like_sf"/>
</dbReference>
<dbReference type="Gene3D" id="1.10.150.80">
    <property type="entry name" value="HRDC domain"/>
    <property type="match status" value="2"/>
</dbReference>
<protein>
    <recommendedName>
        <fullName evidence="6">Ribonuclease D</fullName>
        <shortName evidence="6">RNase D</shortName>
        <ecNumber evidence="6">3.1.13.5</ecNumber>
    </recommendedName>
</protein>
<evidence type="ECO:0000313" key="8">
    <source>
        <dbReference type="EMBL" id="EAR30346.1"/>
    </source>
</evidence>
<keyword evidence="4 6" id="KW-0378">Hydrolase</keyword>
<evidence type="ECO:0000313" key="9">
    <source>
        <dbReference type="Proteomes" id="UP000006201"/>
    </source>
</evidence>
<evidence type="ECO:0000256" key="6">
    <source>
        <dbReference type="HAMAP-Rule" id="MF_01899"/>
    </source>
</evidence>
<comment type="function">
    <text evidence="6">Exonuclease involved in the 3' processing of various precursor tRNAs. Initiates hydrolysis at the 3'-terminus of an RNA molecule and releases 5'-mononucleotides.</text>
</comment>
<dbReference type="InterPro" id="IPR044876">
    <property type="entry name" value="HRDC_dom_sf"/>
</dbReference>
<name>A4C464_9GAMM</name>
<evidence type="ECO:0000256" key="2">
    <source>
        <dbReference type="ARBA" id="ARBA00022694"/>
    </source>
</evidence>
<dbReference type="Pfam" id="PF00570">
    <property type="entry name" value="HRDC"/>
    <property type="match status" value="1"/>
</dbReference>
<evidence type="ECO:0000259" key="7">
    <source>
        <dbReference type="PROSITE" id="PS50967"/>
    </source>
</evidence>
<dbReference type="GO" id="GO:0005737">
    <property type="term" value="C:cytoplasm"/>
    <property type="evidence" value="ECO:0007669"/>
    <property type="project" value="UniProtKB-SubCell"/>
</dbReference>
<proteinExistence type="inferred from homology"/>
<dbReference type="CDD" id="cd06142">
    <property type="entry name" value="RNaseD_exo"/>
    <property type="match status" value="1"/>
</dbReference>
<dbReference type="PANTHER" id="PTHR47649:SF1">
    <property type="entry name" value="RIBONUCLEASE D"/>
    <property type="match status" value="1"/>
</dbReference>
<dbReference type="STRING" id="87626.PTD2_02216"/>
<dbReference type="AlphaFoldDB" id="A4C464"/>
<dbReference type="HAMAP" id="MF_01899">
    <property type="entry name" value="RNase_D"/>
    <property type="match status" value="1"/>
</dbReference>
<dbReference type="Pfam" id="PF01612">
    <property type="entry name" value="DNA_pol_A_exo1"/>
    <property type="match status" value="1"/>
</dbReference>
<dbReference type="GO" id="GO:0033890">
    <property type="term" value="F:ribonuclease D activity"/>
    <property type="evidence" value="ECO:0007669"/>
    <property type="project" value="UniProtKB-UniRule"/>
</dbReference>
<sequence length="375" mass="42797">MHYQYIQEQSQLDEFLQAISTQSVLAIDTEFMRRRTLYPEIALIQVFDGQHLGLIDPCCDLDLSRFWQIMSDAAILKVLHSPSEDVEVFLKHGCIPSPIFDTQFALSLLGGANCLGFAIMVERFLGLTIDKSESRTNWLQRPLSASQLEYAAGDVFYLLPCFEKIRAEIEALGFMNIVIGEGDLLVTKRAYQTPDEMLHIDINNSWQLQPAQLAVLNQLAVWRRDKAREKNLALGFILKEPTLFEIARRQPQSMNQLRTIAGIEPMEINKSGKQILQCVEAGLAAPVETHPLKVTRLIDYPDYKKSAKLIKQKITKVAEKVGVPVDVFASKKQINQLLSWHWKLNEQNRSHVLIPDLMTGWRSELLGETLKEWHD</sequence>
<dbReference type="RefSeq" id="WP_009836644.1">
    <property type="nucleotide sequence ID" value="NZ_AAOH01000001.1"/>
</dbReference>
<evidence type="ECO:0000256" key="4">
    <source>
        <dbReference type="ARBA" id="ARBA00022801"/>
    </source>
</evidence>
<dbReference type="PROSITE" id="PS50967">
    <property type="entry name" value="HRDC"/>
    <property type="match status" value="1"/>
</dbReference>
<dbReference type="OrthoDB" id="9800549at2"/>
<dbReference type="EC" id="3.1.13.5" evidence="6"/>
<keyword evidence="3 6" id="KW-0540">Nuclease</keyword>
<comment type="caution">
    <text evidence="8">The sequence shown here is derived from an EMBL/GenBank/DDBJ whole genome shotgun (WGS) entry which is preliminary data.</text>
</comment>
<evidence type="ECO:0000256" key="5">
    <source>
        <dbReference type="ARBA" id="ARBA00022839"/>
    </source>
</evidence>
<comment type="cofactor">
    <cofactor evidence="6">
        <name>a divalent metal cation</name>
        <dbReference type="ChEBI" id="CHEBI:60240"/>
    </cofactor>
</comment>
<accession>A4C464</accession>
<dbReference type="GO" id="GO:0042780">
    <property type="term" value="P:tRNA 3'-end processing"/>
    <property type="evidence" value="ECO:0007669"/>
    <property type="project" value="UniProtKB-UniRule"/>
</dbReference>
<keyword evidence="1 6" id="KW-0963">Cytoplasm</keyword>
<feature type="domain" description="HRDC" evidence="7">
    <location>
        <begin position="209"/>
        <end position="289"/>
    </location>
</feature>
<dbReference type="InterPro" id="IPR036397">
    <property type="entry name" value="RNaseH_sf"/>
</dbReference>
<dbReference type="InterPro" id="IPR012337">
    <property type="entry name" value="RNaseH-like_sf"/>
</dbReference>
<dbReference type="EMBL" id="AAOH01000001">
    <property type="protein sequence ID" value="EAR30346.1"/>
    <property type="molecule type" value="Genomic_DNA"/>
</dbReference>
<keyword evidence="5 6" id="KW-0269">Exonuclease</keyword>